<dbReference type="RefSeq" id="XP_033686586.1">
    <property type="nucleotide sequence ID" value="XM_033832904.1"/>
</dbReference>
<dbReference type="InterPro" id="IPR019734">
    <property type="entry name" value="TPR_rpt"/>
</dbReference>
<dbReference type="OrthoDB" id="626167at2759"/>
<accession>A0A6A6IP24</accession>
<organism evidence="3 4">
    <name type="scientific">Trematosphaeria pertusa</name>
    <dbReference type="NCBI Taxonomy" id="390896"/>
    <lineage>
        <taxon>Eukaryota</taxon>
        <taxon>Fungi</taxon>
        <taxon>Dikarya</taxon>
        <taxon>Ascomycota</taxon>
        <taxon>Pezizomycotina</taxon>
        <taxon>Dothideomycetes</taxon>
        <taxon>Pleosporomycetidae</taxon>
        <taxon>Pleosporales</taxon>
        <taxon>Massarineae</taxon>
        <taxon>Trematosphaeriaceae</taxon>
        <taxon>Trematosphaeria</taxon>
    </lineage>
</organism>
<evidence type="ECO:0000256" key="1">
    <source>
        <dbReference type="ARBA" id="ARBA00022737"/>
    </source>
</evidence>
<proteinExistence type="predicted"/>
<dbReference type="SMART" id="SM00028">
    <property type="entry name" value="TPR"/>
    <property type="match status" value="5"/>
</dbReference>
<evidence type="ECO:0000313" key="4">
    <source>
        <dbReference type="Proteomes" id="UP000800094"/>
    </source>
</evidence>
<evidence type="ECO:0000313" key="3">
    <source>
        <dbReference type="EMBL" id="KAF2251582.1"/>
    </source>
</evidence>
<evidence type="ECO:0000256" key="2">
    <source>
        <dbReference type="ARBA" id="ARBA00022803"/>
    </source>
</evidence>
<dbReference type="GeneID" id="54586234"/>
<keyword evidence="1" id="KW-0677">Repeat</keyword>
<dbReference type="Pfam" id="PF13424">
    <property type="entry name" value="TPR_12"/>
    <property type="match status" value="1"/>
</dbReference>
<keyword evidence="4" id="KW-1185">Reference proteome</keyword>
<dbReference type="EMBL" id="ML987192">
    <property type="protein sequence ID" value="KAF2251582.1"/>
    <property type="molecule type" value="Genomic_DNA"/>
</dbReference>
<dbReference type="InterPro" id="IPR011990">
    <property type="entry name" value="TPR-like_helical_dom_sf"/>
</dbReference>
<dbReference type="PANTHER" id="PTHR45641">
    <property type="entry name" value="TETRATRICOPEPTIDE REPEAT PROTEIN (AFU_ORTHOLOGUE AFUA_6G03870)"/>
    <property type="match status" value="1"/>
</dbReference>
<protein>
    <submittedName>
        <fullName evidence="3">TPR-like protein</fullName>
    </submittedName>
</protein>
<reference evidence="3" key="1">
    <citation type="journal article" date="2020" name="Stud. Mycol.">
        <title>101 Dothideomycetes genomes: a test case for predicting lifestyles and emergence of pathogens.</title>
        <authorList>
            <person name="Haridas S."/>
            <person name="Albert R."/>
            <person name="Binder M."/>
            <person name="Bloem J."/>
            <person name="Labutti K."/>
            <person name="Salamov A."/>
            <person name="Andreopoulos B."/>
            <person name="Baker S."/>
            <person name="Barry K."/>
            <person name="Bills G."/>
            <person name="Bluhm B."/>
            <person name="Cannon C."/>
            <person name="Castanera R."/>
            <person name="Culley D."/>
            <person name="Daum C."/>
            <person name="Ezra D."/>
            <person name="Gonzalez J."/>
            <person name="Henrissat B."/>
            <person name="Kuo A."/>
            <person name="Liang C."/>
            <person name="Lipzen A."/>
            <person name="Lutzoni F."/>
            <person name="Magnuson J."/>
            <person name="Mondo S."/>
            <person name="Nolan M."/>
            <person name="Ohm R."/>
            <person name="Pangilinan J."/>
            <person name="Park H.-J."/>
            <person name="Ramirez L."/>
            <person name="Alfaro M."/>
            <person name="Sun H."/>
            <person name="Tritt A."/>
            <person name="Yoshinaga Y."/>
            <person name="Zwiers L.-H."/>
            <person name="Turgeon B."/>
            <person name="Goodwin S."/>
            <person name="Spatafora J."/>
            <person name="Crous P."/>
            <person name="Grigoriev I."/>
        </authorList>
    </citation>
    <scope>NUCLEOTIDE SEQUENCE</scope>
    <source>
        <strain evidence="3">CBS 122368</strain>
    </source>
</reference>
<dbReference type="PANTHER" id="PTHR45641:SF19">
    <property type="entry name" value="NEPHROCYSTIN-3"/>
    <property type="match status" value="1"/>
</dbReference>
<dbReference type="AlphaFoldDB" id="A0A6A6IP24"/>
<dbReference type="Gene3D" id="1.25.40.10">
    <property type="entry name" value="Tetratricopeptide repeat domain"/>
    <property type="match status" value="3"/>
</dbReference>
<dbReference type="SUPFAM" id="SSF48452">
    <property type="entry name" value="TPR-like"/>
    <property type="match status" value="2"/>
</dbReference>
<keyword evidence="2" id="KW-0802">TPR repeat</keyword>
<name>A0A6A6IP24_9PLEO</name>
<gene>
    <name evidence="3" type="ORF">BU26DRAFT_561398</name>
</gene>
<dbReference type="Proteomes" id="UP000800094">
    <property type="component" value="Unassembled WGS sequence"/>
</dbReference>
<sequence length="438" mass="49829">MHNIAMCYAQLEMHEEAISWFEKALKLYETEFGRDHEKTISALMHVARQYFACDMFDEAIGHYRRMLTTKEQILPDSDETVILLIFQLFPCTSKSGQNEKAMVWGRRFVAVGETSDLEKRLIVKKGMGNIHAKNKQHSEALDLYLEVLSDTKFLDQDHWLHRLHSSVVYDIHRLYAEMDGDNEAIQDLQRQREMISQVLDSDPRAGAILLHQLGHVYARQRMQHEALSLLEEALEAIQCLPPDSELISLKRNAISGIADAHLKLYNNQAALTYLRILVDSEEDAGWKAGAMIRMAGALEQGGEFEQAIELWKQVRREEERKSGVDTIDVLCTARKIGSLYLRIGNTKEALRWTEGTLAGLRRCNDPEARLQEMRTLGLMSSLHWELGDLNNALSTQRTCVTGLEVTLGESDKQTLGAYFDREICNTLGEVVFIASNSS</sequence>